<dbReference type="RefSeq" id="XP_070904530.1">
    <property type="nucleotide sequence ID" value="XM_071044338.1"/>
</dbReference>
<evidence type="ECO:0000313" key="3">
    <source>
        <dbReference type="Proteomes" id="UP001610444"/>
    </source>
</evidence>
<evidence type="ECO:0000256" key="1">
    <source>
        <dbReference type="SAM" id="MobiDB-lite"/>
    </source>
</evidence>
<evidence type="ECO:0000313" key="2">
    <source>
        <dbReference type="EMBL" id="KAL2859596.1"/>
    </source>
</evidence>
<dbReference type="GeneID" id="98159502"/>
<dbReference type="EMBL" id="JBFXLR010000003">
    <property type="protein sequence ID" value="KAL2859596.1"/>
    <property type="molecule type" value="Genomic_DNA"/>
</dbReference>
<sequence>MYGQLTTSCGLHSQSLPQITNCSNYYICSHPGSGTQTPIPLDLTNHIPMWLSAENQAQQNTHTNPTSSKPVGLASIRSTPDRDVLRAWIAKFDQALQQMGTSVQELNVQLNGGDGAGTEIDTDMDLADALPEMMEWLDINAIDVDIEIPDAAPEWDLDGDAAMTDSGSDSDVEEMEMDLD</sequence>
<organism evidence="2 3">
    <name type="scientific">Aspergillus pseudodeflectus</name>
    <dbReference type="NCBI Taxonomy" id="176178"/>
    <lineage>
        <taxon>Eukaryota</taxon>
        <taxon>Fungi</taxon>
        <taxon>Dikarya</taxon>
        <taxon>Ascomycota</taxon>
        <taxon>Pezizomycotina</taxon>
        <taxon>Eurotiomycetes</taxon>
        <taxon>Eurotiomycetidae</taxon>
        <taxon>Eurotiales</taxon>
        <taxon>Aspergillaceae</taxon>
        <taxon>Aspergillus</taxon>
        <taxon>Aspergillus subgen. Nidulantes</taxon>
    </lineage>
</organism>
<accession>A0ABR4L549</accession>
<dbReference type="Proteomes" id="UP001610444">
    <property type="component" value="Unassembled WGS sequence"/>
</dbReference>
<protein>
    <submittedName>
        <fullName evidence="2">Uncharacterized protein</fullName>
    </submittedName>
</protein>
<proteinExistence type="predicted"/>
<comment type="caution">
    <text evidence="2">The sequence shown here is derived from an EMBL/GenBank/DDBJ whole genome shotgun (WGS) entry which is preliminary data.</text>
</comment>
<name>A0ABR4L549_9EURO</name>
<gene>
    <name evidence="2" type="ORF">BJX68DRAFT_262020</name>
</gene>
<reference evidence="2 3" key="1">
    <citation type="submission" date="2024-07" db="EMBL/GenBank/DDBJ databases">
        <title>Section-level genome sequencing and comparative genomics of Aspergillus sections Usti and Cavernicolus.</title>
        <authorList>
            <consortium name="Lawrence Berkeley National Laboratory"/>
            <person name="Nybo J.L."/>
            <person name="Vesth T.C."/>
            <person name="Theobald S."/>
            <person name="Frisvad J.C."/>
            <person name="Larsen T.O."/>
            <person name="Kjaerboelling I."/>
            <person name="Rothschild-Mancinelli K."/>
            <person name="Lyhne E.K."/>
            <person name="Kogle M.E."/>
            <person name="Barry K."/>
            <person name="Clum A."/>
            <person name="Na H."/>
            <person name="Ledsgaard L."/>
            <person name="Lin J."/>
            <person name="Lipzen A."/>
            <person name="Kuo A."/>
            <person name="Riley R."/>
            <person name="Mondo S."/>
            <person name="LaButti K."/>
            <person name="Haridas S."/>
            <person name="Pangalinan J."/>
            <person name="Salamov A.A."/>
            <person name="Simmons B.A."/>
            <person name="Magnuson J.K."/>
            <person name="Chen J."/>
            <person name="Drula E."/>
            <person name="Henrissat B."/>
            <person name="Wiebenga A."/>
            <person name="Lubbers R.J."/>
            <person name="Gomes A.C."/>
            <person name="Macurrencykelacurrency M.R."/>
            <person name="Stajich J."/>
            <person name="Grigoriev I.V."/>
            <person name="Mortensen U.H."/>
            <person name="De vries R.P."/>
            <person name="Baker S.E."/>
            <person name="Andersen M.R."/>
        </authorList>
    </citation>
    <scope>NUCLEOTIDE SEQUENCE [LARGE SCALE GENOMIC DNA]</scope>
    <source>
        <strain evidence="2 3">CBS 756.74</strain>
    </source>
</reference>
<feature type="region of interest" description="Disordered" evidence="1">
    <location>
        <begin position="155"/>
        <end position="180"/>
    </location>
</feature>
<keyword evidence="3" id="KW-1185">Reference proteome</keyword>
<feature type="compositionally biased region" description="Acidic residues" evidence="1">
    <location>
        <begin position="168"/>
        <end position="180"/>
    </location>
</feature>